<comment type="pathway">
    <text evidence="1">Cofactor biosynthesis; FMN biosynthesis; FMN from riboflavin (ATP route): step 1/1.</text>
</comment>
<evidence type="ECO:0000256" key="2">
    <source>
        <dbReference type="ARBA" id="ARBA00012105"/>
    </source>
</evidence>
<keyword evidence="6" id="KW-0547">Nucleotide-binding</keyword>
<gene>
    <name evidence="9" type="ORF">SS50377_14308</name>
    <name evidence="10" type="ORF">SS50377_22102</name>
</gene>
<dbReference type="VEuPathDB" id="GiardiaDB:SS50377_22102"/>
<dbReference type="InterPro" id="IPR023465">
    <property type="entry name" value="Riboflavin_kinase_dom_sf"/>
</dbReference>
<evidence type="ECO:0000256" key="7">
    <source>
        <dbReference type="ARBA" id="ARBA00022840"/>
    </source>
</evidence>
<organism evidence="9">
    <name type="scientific">Spironucleus salmonicida</name>
    <dbReference type="NCBI Taxonomy" id="348837"/>
    <lineage>
        <taxon>Eukaryota</taxon>
        <taxon>Metamonada</taxon>
        <taxon>Diplomonadida</taxon>
        <taxon>Hexamitidae</taxon>
        <taxon>Hexamitinae</taxon>
        <taxon>Spironucleus</taxon>
    </lineage>
</organism>
<dbReference type="UniPathway" id="UPA00276">
    <property type="reaction ID" value="UER00406"/>
</dbReference>
<evidence type="ECO:0000259" key="8">
    <source>
        <dbReference type="SMART" id="SM00904"/>
    </source>
</evidence>
<evidence type="ECO:0000256" key="6">
    <source>
        <dbReference type="ARBA" id="ARBA00022741"/>
    </source>
</evidence>
<name>V6LPV1_9EUKA</name>
<dbReference type="Proteomes" id="UP000018208">
    <property type="component" value="Unassembled WGS sequence"/>
</dbReference>
<dbReference type="OrthoDB" id="276388at2759"/>
<reference evidence="9 10" key="1">
    <citation type="journal article" date="2014" name="PLoS Genet.">
        <title>The Genome of Spironucleus salmonicida Highlights a Fish Pathogen Adapted to Fluctuating Environments.</title>
        <authorList>
            <person name="Xu F."/>
            <person name="Jerlstrom-Hultqvist J."/>
            <person name="Einarsson E."/>
            <person name="Astvaldsson A."/>
            <person name="Svard S.G."/>
            <person name="Andersson J.O."/>
        </authorList>
    </citation>
    <scope>NUCLEOTIDE SEQUENCE</scope>
    <source>
        <strain evidence="10">ATCC 50377</strain>
    </source>
</reference>
<dbReference type="GO" id="GO:0008531">
    <property type="term" value="F:riboflavin kinase activity"/>
    <property type="evidence" value="ECO:0007669"/>
    <property type="project" value="UniProtKB-EC"/>
</dbReference>
<evidence type="ECO:0000256" key="5">
    <source>
        <dbReference type="ARBA" id="ARBA00022679"/>
    </source>
</evidence>
<dbReference type="InterPro" id="IPR023468">
    <property type="entry name" value="Riboflavin_kinase"/>
</dbReference>
<keyword evidence="4" id="KW-0288">FMN</keyword>
<dbReference type="Gene3D" id="2.40.30.30">
    <property type="entry name" value="Riboflavin kinase-like"/>
    <property type="match status" value="1"/>
</dbReference>
<evidence type="ECO:0000313" key="10">
    <source>
        <dbReference type="EMBL" id="KAH0576538.1"/>
    </source>
</evidence>
<dbReference type="GO" id="GO:0016779">
    <property type="term" value="F:nucleotidyltransferase activity"/>
    <property type="evidence" value="ECO:0007669"/>
    <property type="project" value="UniProtKB-KW"/>
</dbReference>
<reference evidence="10" key="2">
    <citation type="submission" date="2020-12" db="EMBL/GenBank/DDBJ databases">
        <title>New Spironucleus salmonicida genome in near-complete chromosomes.</title>
        <authorList>
            <person name="Xu F."/>
            <person name="Kurt Z."/>
            <person name="Jimenez-Gonzalez A."/>
            <person name="Astvaldsson A."/>
            <person name="Andersson J.O."/>
            <person name="Svard S.G."/>
        </authorList>
    </citation>
    <scope>NUCLEOTIDE SEQUENCE</scope>
    <source>
        <strain evidence="10">ATCC 50377</strain>
    </source>
</reference>
<keyword evidence="9" id="KW-0548">Nucleotidyltransferase</keyword>
<evidence type="ECO:0000256" key="1">
    <source>
        <dbReference type="ARBA" id="ARBA00005201"/>
    </source>
</evidence>
<dbReference type="PANTHER" id="PTHR22749:SF6">
    <property type="entry name" value="RIBOFLAVIN KINASE"/>
    <property type="match status" value="1"/>
</dbReference>
<dbReference type="GO" id="GO:0009398">
    <property type="term" value="P:FMN biosynthetic process"/>
    <property type="evidence" value="ECO:0007669"/>
    <property type="project" value="UniProtKB-UniPathway"/>
</dbReference>
<dbReference type="PANTHER" id="PTHR22749">
    <property type="entry name" value="RIBOFLAVIN KINASE/FMN ADENYLYLTRANSFERASE"/>
    <property type="match status" value="1"/>
</dbReference>
<dbReference type="GO" id="GO:0005524">
    <property type="term" value="F:ATP binding"/>
    <property type="evidence" value="ECO:0007669"/>
    <property type="project" value="UniProtKB-KW"/>
</dbReference>
<evidence type="ECO:0000313" key="9">
    <source>
        <dbReference type="EMBL" id="EST45736.1"/>
    </source>
</evidence>
<dbReference type="EMBL" id="AUWU02000002">
    <property type="protein sequence ID" value="KAH0576538.1"/>
    <property type="molecule type" value="Genomic_DNA"/>
</dbReference>
<evidence type="ECO:0000256" key="4">
    <source>
        <dbReference type="ARBA" id="ARBA00022643"/>
    </source>
</evidence>
<protein>
    <recommendedName>
        <fullName evidence="2">riboflavin kinase</fullName>
        <ecNumber evidence="2">2.7.1.26</ecNumber>
    </recommendedName>
</protein>
<keyword evidence="5 9" id="KW-0808">Transferase</keyword>
<dbReference type="SUPFAM" id="SSF82114">
    <property type="entry name" value="Riboflavin kinase-like"/>
    <property type="match status" value="1"/>
</dbReference>
<keyword evidence="3" id="KW-0285">Flavoprotein</keyword>
<dbReference type="Pfam" id="PF01687">
    <property type="entry name" value="Flavokinase"/>
    <property type="match status" value="1"/>
</dbReference>
<dbReference type="AlphaFoldDB" id="V6LPV1"/>
<dbReference type="InterPro" id="IPR015865">
    <property type="entry name" value="Riboflavin_kinase_bac/euk"/>
</dbReference>
<dbReference type="EC" id="2.7.1.26" evidence="2"/>
<sequence length="115" mass="12955">MEFSSLVQHGFKVGRQIGYPTANVLGALDDGVYAGTAILRGVVYNAVIFSGISKTFQREHKTVEAHILHKFDGDFYGEELKLVIVKKLRDNQQFSNIDELKQQIQIDCKQVAELQ</sequence>
<evidence type="ECO:0000256" key="3">
    <source>
        <dbReference type="ARBA" id="ARBA00022630"/>
    </source>
</evidence>
<keyword evidence="11" id="KW-1185">Reference proteome</keyword>
<feature type="domain" description="Riboflavin kinase" evidence="8">
    <location>
        <begin position="2"/>
        <end position="115"/>
    </location>
</feature>
<dbReference type="GO" id="GO:0009231">
    <property type="term" value="P:riboflavin biosynthetic process"/>
    <property type="evidence" value="ECO:0007669"/>
    <property type="project" value="InterPro"/>
</dbReference>
<evidence type="ECO:0000313" key="11">
    <source>
        <dbReference type="Proteomes" id="UP000018208"/>
    </source>
</evidence>
<accession>V6LPV1</accession>
<keyword evidence="9" id="KW-0418">Kinase</keyword>
<proteinExistence type="predicted"/>
<keyword evidence="7" id="KW-0067">ATP-binding</keyword>
<dbReference type="EMBL" id="KI546089">
    <property type="protein sequence ID" value="EST45736.1"/>
    <property type="molecule type" value="Genomic_DNA"/>
</dbReference>
<dbReference type="SMART" id="SM00904">
    <property type="entry name" value="Flavokinase"/>
    <property type="match status" value="1"/>
</dbReference>